<evidence type="ECO:0000256" key="4">
    <source>
        <dbReference type="ARBA" id="ARBA00022603"/>
    </source>
</evidence>
<feature type="region of interest" description="Disordered" evidence="9">
    <location>
        <begin position="64"/>
        <end position="84"/>
    </location>
</feature>
<evidence type="ECO:0000256" key="9">
    <source>
        <dbReference type="SAM" id="MobiDB-lite"/>
    </source>
</evidence>
<keyword evidence="4" id="KW-0489">Methyltransferase</keyword>
<evidence type="ECO:0000256" key="7">
    <source>
        <dbReference type="ARBA" id="ARBA00023163"/>
    </source>
</evidence>
<dbReference type="InterPro" id="IPR001214">
    <property type="entry name" value="SET_dom"/>
</dbReference>
<reference evidence="10" key="1">
    <citation type="submission" date="2020-11" db="EMBL/GenBank/DDBJ databases">
        <authorList>
            <person name="Tran Van P."/>
        </authorList>
    </citation>
    <scope>NUCLEOTIDE SEQUENCE</scope>
</reference>
<accession>A0A7R8WEB2</accession>
<feature type="compositionally biased region" description="Basic residues" evidence="9">
    <location>
        <begin position="291"/>
        <end position="303"/>
    </location>
</feature>
<keyword evidence="8" id="KW-0539">Nucleus</keyword>
<dbReference type="CDD" id="cd10517">
    <property type="entry name" value="SET_SETDB1"/>
    <property type="match status" value="1"/>
</dbReference>
<evidence type="ECO:0000256" key="8">
    <source>
        <dbReference type="ARBA" id="ARBA00023242"/>
    </source>
</evidence>
<dbReference type="PROSITE" id="PS50867">
    <property type="entry name" value="PRE_SET"/>
    <property type="match status" value="1"/>
</dbReference>
<dbReference type="PANTHER" id="PTHR46024">
    <property type="entry name" value="HISTONE-LYSINE N-METHYLTRANSFERASE EGGLESS"/>
    <property type="match status" value="1"/>
</dbReference>
<evidence type="ECO:0000256" key="3">
    <source>
        <dbReference type="ARBA" id="ARBA00022454"/>
    </source>
</evidence>
<keyword evidence="3" id="KW-0158">Chromosome</keyword>
<dbReference type="InterPro" id="IPR046341">
    <property type="entry name" value="SET_dom_sf"/>
</dbReference>
<keyword evidence="4" id="KW-0808">Transferase</keyword>
<dbReference type="InterPro" id="IPR041292">
    <property type="entry name" value="Tudor_4"/>
</dbReference>
<dbReference type="Pfam" id="PF05033">
    <property type="entry name" value="Pre-SET"/>
    <property type="match status" value="1"/>
</dbReference>
<evidence type="ECO:0000256" key="2">
    <source>
        <dbReference type="ARBA" id="ARBA00004286"/>
    </source>
</evidence>
<dbReference type="GO" id="GO:0032259">
    <property type="term" value="P:methylation"/>
    <property type="evidence" value="ECO:0007669"/>
    <property type="project" value="UniProtKB-KW"/>
</dbReference>
<dbReference type="PANTHER" id="PTHR46024:SF1">
    <property type="entry name" value="HISTONE-LYSINE N-METHYLTRANSFERASE EGGLESS"/>
    <property type="match status" value="1"/>
</dbReference>
<dbReference type="GO" id="GO:0005694">
    <property type="term" value="C:chromosome"/>
    <property type="evidence" value="ECO:0007669"/>
    <property type="project" value="UniProtKB-SubCell"/>
</dbReference>
<dbReference type="Gene3D" id="2.30.30.140">
    <property type="match status" value="2"/>
</dbReference>
<dbReference type="Pfam" id="PF18359">
    <property type="entry name" value="Tudor_5"/>
    <property type="match status" value="1"/>
</dbReference>
<name>A0A7R8WEB2_9CRUS</name>
<feature type="region of interest" description="Disordered" evidence="9">
    <location>
        <begin position="287"/>
        <end position="349"/>
    </location>
</feature>
<feature type="region of interest" description="Disordered" evidence="9">
    <location>
        <begin position="563"/>
        <end position="650"/>
    </location>
</feature>
<proteinExistence type="predicted"/>
<dbReference type="OrthoDB" id="5792673at2759"/>
<dbReference type="SUPFAM" id="SSF82199">
    <property type="entry name" value="SET domain"/>
    <property type="match status" value="1"/>
</dbReference>
<dbReference type="GO" id="GO:0046974">
    <property type="term" value="F:histone H3K9 methyltransferase activity"/>
    <property type="evidence" value="ECO:0007669"/>
    <property type="project" value="TreeGrafter"/>
</dbReference>
<evidence type="ECO:0000256" key="6">
    <source>
        <dbReference type="ARBA" id="ARBA00023015"/>
    </source>
</evidence>
<keyword evidence="5" id="KW-0949">S-adenosyl-L-methionine</keyword>
<feature type="compositionally biased region" description="Basic and acidic residues" evidence="9">
    <location>
        <begin position="1105"/>
        <end position="1122"/>
    </location>
</feature>
<gene>
    <name evidence="10" type="ORF">CTOB1V02_LOCUS5244</name>
</gene>
<evidence type="ECO:0000313" key="10">
    <source>
        <dbReference type="EMBL" id="CAD7227336.1"/>
    </source>
</evidence>
<protein>
    <submittedName>
        <fullName evidence="10">Uncharacterized protein</fullName>
    </submittedName>
</protein>
<dbReference type="PROSITE" id="PS50280">
    <property type="entry name" value="SET"/>
    <property type="match status" value="1"/>
</dbReference>
<dbReference type="Gene3D" id="2.170.270.10">
    <property type="entry name" value="SET domain"/>
    <property type="match status" value="2"/>
</dbReference>
<feature type="compositionally biased region" description="Basic residues" evidence="9">
    <location>
        <begin position="1058"/>
        <end position="1067"/>
    </location>
</feature>
<dbReference type="SMART" id="SM00317">
    <property type="entry name" value="SET"/>
    <property type="match status" value="1"/>
</dbReference>
<dbReference type="SMART" id="SM00468">
    <property type="entry name" value="PreSET"/>
    <property type="match status" value="1"/>
</dbReference>
<dbReference type="InterPro" id="IPR007728">
    <property type="entry name" value="Pre-SET_dom"/>
</dbReference>
<dbReference type="GO" id="GO:0005634">
    <property type="term" value="C:nucleus"/>
    <property type="evidence" value="ECO:0007669"/>
    <property type="project" value="UniProtKB-SubCell"/>
</dbReference>
<dbReference type="Pfam" id="PF00856">
    <property type="entry name" value="SET"/>
    <property type="match status" value="1"/>
</dbReference>
<dbReference type="GO" id="GO:0010629">
    <property type="term" value="P:negative regulation of gene expression"/>
    <property type="evidence" value="ECO:0007669"/>
    <property type="project" value="TreeGrafter"/>
</dbReference>
<dbReference type="Pfam" id="PF18358">
    <property type="entry name" value="Tudor_4"/>
    <property type="match status" value="1"/>
</dbReference>
<feature type="region of interest" description="Disordered" evidence="9">
    <location>
        <begin position="999"/>
        <end position="1122"/>
    </location>
</feature>
<keyword evidence="7" id="KW-0804">Transcription</keyword>
<keyword evidence="6" id="KW-0805">Transcription regulation</keyword>
<dbReference type="GO" id="GO:0008270">
    <property type="term" value="F:zinc ion binding"/>
    <property type="evidence" value="ECO:0007669"/>
    <property type="project" value="InterPro"/>
</dbReference>
<evidence type="ECO:0000256" key="1">
    <source>
        <dbReference type="ARBA" id="ARBA00004123"/>
    </source>
</evidence>
<comment type="subcellular location">
    <subcellularLocation>
        <location evidence="2">Chromosome</location>
    </subcellularLocation>
    <subcellularLocation>
        <location evidence="1">Nucleus</location>
    </subcellularLocation>
</comment>
<dbReference type="EMBL" id="OB661107">
    <property type="protein sequence ID" value="CAD7227336.1"/>
    <property type="molecule type" value="Genomic_DNA"/>
</dbReference>
<dbReference type="AlphaFoldDB" id="A0A7R8WEB2"/>
<dbReference type="InterPro" id="IPR051516">
    <property type="entry name" value="SETDB_methyltransferase"/>
</dbReference>
<sequence>MSSAKDSSEVMQGSAGENVALVSVSHAETNGAVAAVSTTPVDAEELMAGAAESTCTAVMDTSEATGACSSSEKPRRTKKPKQCLNQRCPGTSNRFHRADDIDKLMLKIDPEGNKRKFLCSDCHKEARALGVPYIERIMSGKMTLDHVPDVFPTVELDDASTEESDPECYSSDTEFINSCDPQTLQLVYDRWKTKMNVAELTEKYNNMLQSVMDKQQPFFDSIDDTIKSQQKQIDVLRKNIYDGYGYNYERQPELIIEDDPNGEIVKVLQARPIPDDDDSDEVEVIDDSRVLRPRPVKPKKKASTHPNPELEKAVQAGDSVPVEEPVKSVRRPPPVLRPGLINNPNPPDPLKAGDQVYVKVHEDNSMQWVLARITPSSNKTQAGIPIFSVVTENRTNYILPASKVAYGKPELNWQISVGKRIVSPWRDGDDGSVLKVYSGTIAESPRMANKYRYLVFFDDGYAFYSTEVHLIAQQSKRVWEDVPPMLQEFVKNYIDRYPERDLVRVPINASLKVERKGNWYNTKVIDLDASLVKVKFPDVEEWIYRGSTRLAPLYNEMQRKLRMNPPTSVRSRPRHNVRQAAQRPGTAPTEDSPIVVSDHALKHRGFSQEQPVSSPTKNQQLARTTSSGPSVTRSIAKKSTGGSVKKFTGGTATKVPSKEIEEEVIHRDGRVVNTGIEFMGTLDAQETLAAVKSNMKIQRRNFYPHSCNPECAKETFDMIDSLVKTINCLAVPICLGWDRGKLEPCSNNIKGVSPVIIYRASCGRVLRGIDELTRFLRVTESKISIDMFSFELSIDVWKIFKPKVIQYKQTDMTHGIEKVPISCVNSLNSDTPEQPQYSAVRTPMAGVKINTDPDFLVCCDCKDDCIDKSNCACQKLTSESAVAINDSPDVGYTYRRLYEQLRSGLYECNSRCACNRAKERCMNRVVQFPFNWKLQLFKTEKKGWGLRCLHDLPAGSFICTYAGQLLGDPQAEEEGMVYGDEYFAELDFIEILEKAKEGYESDVEDTSDQSSVEKSSNESEGETTGVTNRRRGSSSYEKDEEFRRQVMAPSTRCETRSSSRRKQRSVGRKSLGGGGGSSHAGTARKGSKGSSSQPSKKSTSLRQNSSDEKKKPNKGDDDCSDFRKLLEDNNEKIMYIMDAKVKGNIGRYLNHSCDPNVFVQNVFVDTHDLRFPWVAFFASENIKAGEELTWNYHYVVDSVAGKCVDCHCNTKLCRGRML</sequence>
<feature type="compositionally biased region" description="Polar residues" evidence="9">
    <location>
        <begin position="607"/>
        <end position="633"/>
    </location>
</feature>
<organism evidence="10">
    <name type="scientific">Cyprideis torosa</name>
    <dbReference type="NCBI Taxonomy" id="163714"/>
    <lineage>
        <taxon>Eukaryota</taxon>
        <taxon>Metazoa</taxon>
        <taxon>Ecdysozoa</taxon>
        <taxon>Arthropoda</taxon>
        <taxon>Crustacea</taxon>
        <taxon>Oligostraca</taxon>
        <taxon>Ostracoda</taxon>
        <taxon>Podocopa</taxon>
        <taxon>Podocopida</taxon>
        <taxon>Cytherocopina</taxon>
        <taxon>Cytheroidea</taxon>
        <taxon>Cytherideidae</taxon>
        <taxon>Cyprideis</taxon>
    </lineage>
</organism>
<evidence type="ECO:0000256" key="5">
    <source>
        <dbReference type="ARBA" id="ARBA00022691"/>
    </source>
</evidence>
<dbReference type="InterPro" id="IPR041291">
    <property type="entry name" value="TUDOR_5"/>
</dbReference>
<feature type="compositionally biased region" description="Low complexity" evidence="9">
    <location>
        <begin position="1088"/>
        <end position="1100"/>
    </location>
</feature>
<dbReference type="GO" id="GO:0070828">
    <property type="term" value="P:heterochromatin organization"/>
    <property type="evidence" value="ECO:0007669"/>
    <property type="project" value="TreeGrafter"/>
</dbReference>